<keyword evidence="3 7" id="KW-0812">Transmembrane</keyword>
<evidence type="ECO:0000256" key="1">
    <source>
        <dbReference type="ARBA" id="ARBA00004651"/>
    </source>
</evidence>
<dbReference type="EMBL" id="CACRTV010000021">
    <property type="protein sequence ID" value="VYT79157.1"/>
    <property type="molecule type" value="Genomic_DNA"/>
</dbReference>
<dbReference type="SMART" id="SM00014">
    <property type="entry name" value="acidPPc"/>
    <property type="match status" value="1"/>
</dbReference>
<dbReference type="Gene3D" id="1.20.144.10">
    <property type="entry name" value="Phosphatidic acid phosphatase type 2/haloperoxidase"/>
    <property type="match status" value="2"/>
</dbReference>
<organism evidence="9">
    <name type="scientific">Clostridium paraputrificum</name>
    <dbReference type="NCBI Taxonomy" id="29363"/>
    <lineage>
        <taxon>Bacteria</taxon>
        <taxon>Bacillati</taxon>
        <taxon>Bacillota</taxon>
        <taxon>Clostridia</taxon>
        <taxon>Eubacteriales</taxon>
        <taxon>Clostridiaceae</taxon>
        <taxon>Clostridium</taxon>
    </lineage>
</organism>
<dbReference type="InterPro" id="IPR000326">
    <property type="entry name" value="PAP2/HPO"/>
</dbReference>
<accession>A0A6N2ZM24</accession>
<gene>
    <name evidence="9" type="primary">bcrC_1</name>
    <name evidence="9" type="ORF">CPLFYP93_00604</name>
</gene>
<dbReference type="SUPFAM" id="SSF48317">
    <property type="entry name" value="Acid phosphatase/Vanadium-dependent haloperoxidase"/>
    <property type="match status" value="1"/>
</dbReference>
<evidence type="ECO:0000256" key="2">
    <source>
        <dbReference type="ARBA" id="ARBA00022475"/>
    </source>
</evidence>
<keyword evidence="6 7" id="KW-0472">Membrane</keyword>
<keyword evidence="4 9" id="KW-0378">Hydrolase</keyword>
<evidence type="ECO:0000256" key="5">
    <source>
        <dbReference type="ARBA" id="ARBA00022989"/>
    </source>
</evidence>
<feature type="transmembrane region" description="Helical" evidence="7">
    <location>
        <begin position="29"/>
        <end position="52"/>
    </location>
</feature>
<sequence length="175" mass="19795">MMSDIIKKWDEDILYLINKYCKNRFLDKVMPFVTSLGNLGMVWIILAILMIRKVDYRRIGIIVLVTLVFTTIIGEGIVKHIFKRKRPFIGKKNKELLIKEPSSFSFPSGHTASSFAVAVVFLKSNSSISTIIVLIALAIAFSRLYLKVHYPSDVIGGIILGLICGGIVFNYLYIY</sequence>
<protein>
    <submittedName>
        <fullName evidence="9">Undecaprenyl-diphosphatase BcrC</fullName>
        <ecNumber evidence="9">3.6.1.27</ecNumber>
    </submittedName>
</protein>
<dbReference type="InterPro" id="IPR036938">
    <property type="entry name" value="PAP2/HPO_sf"/>
</dbReference>
<feature type="domain" description="Phosphatidic acid phosphatase type 2/haloperoxidase" evidence="8">
    <location>
        <begin position="59"/>
        <end position="169"/>
    </location>
</feature>
<keyword evidence="2" id="KW-1003">Cell membrane</keyword>
<dbReference type="PANTHER" id="PTHR14969:SF62">
    <property type="entry name" value="DECAPRENYLPHOSPHORYL-5-PHOSPHORIBOSE PHOSPHATASE RV3807C-RELATED"/>
    <property type="match status" value="1"/>
</dbReference>
<evidence type="ECO:0000256" key="6">
    <source>
        <dbReference type="ARBA" id="ARBA00023136"/>
    </source>
</evidence>
<dbReference type="PANTHER" id="PTHR14969">
    <property type="entry name" value="SPHINGOSINE-1-PHOSPHATE PHOSPHOHYDROLASE"/>
    <property type="match status" value="1"/>
</dbReference>
<proteinExistence type="predicted"/>
<dbReference type="Pfam" id="PF01569">
    <property type="entry name" value="PAP2"/>
    <property type="match status" value="1"/>
</dbReference>
<evidence type="ECO:0000256" key="4">
    <source>
        <dbReference type="ARBA" id="ARBA00022801"/>
    </source>
</evidence>
<feature type="transmembrane region" description="Helical" evidence="7">
    <location>
        <begin position="58"/>
        <end position="82"/>
    </location>
</feature>
<dbReference type="RefSeq" id="WP_156559128.1">
    <property type="nucleotide sequence ID" value="NZ_CACRTV010000021.1"/>
</dbReference>
<evidence type="ECO:0000259" key="8">
    <source>
        <dbReference type="SMART" id="SM00014"/>
    </source>
</evidence>
<evidence type="ECO:0000256" key="7">
    <source>
        <dbReference type="SAM" id="Phobius"/>
    </source>
</evidence>
<dbReference type="EC" id="3.6.1.27" evidence="9"/>
<keyword evidence="5 7" id="KW-1133">Transmembrane helix</keyword>
<feature type="transmembrane region" description="Helical" evidence="7">
    <location>
        <begin position="128"/>
        <end position="146"/>
    </location>
</feature>
<feature type="transmembrane region" description="Helical" evidence="7">
    <location>
        <begin position="153"/>
        <end position="174"/>
    </location>
</feature>
<name>A0A6N2ZM24_9CLOT</name>
<comment type="subcellular location">
    <subcellularLocation>
        <location evidence="1">Cell membrane</location>
        <topology evidence="1">Multi-pass membrane protein</topology>
    </subcellularLocation>
</comment>
<reference evidence="9" key="1">
    <citation type="submission" date="2019-11" db="EMBL/GenBank/DDBJ databases">
        <authorList>
            <person name="Feng L."/>
        </authorList>
    </citation>
    <scope>NUCLEOTIDE SEQUENCE</scope>
    <source>
        <strain evidence="9">CParaputrificumLFYP93</strain>
    </source>
</reference>
<dbReference type="AlphaFoldDB" id="A0A6N2ZM24"/>
<dbReference type="GO" id="GO:0005886">
    <property type="term" value="C:plasma membrane"/>
    <property type="evidence" value="ECO:0007669"/>
    <property type="project" value="UniProtKB-SubCell"/>
</dbReference>
<dbReference type="GO" id="GO:0050380">
    <property type="term" value="F:undecaprenyl-diphosphatase activity"/>
    <property type="evidence" value="ECO:0007669"/>
    <property type="project" value="UniProtKB-EC"/>
</dbReference>
<evidence type="ECO:0000256" key="3">
    <source>
        <dbReference type="ARBA" id="ARBA00022692"/>
    </source>
</evidence>
<evidence type="ECO:0000313" key="9">
    <source>
        <dbReference type="EMBL" id="VYT79157.1"/>
    </source>
</evidence>